<dbReference type="PANTHER" id="PTHR38846">
    <property type="entry name" value="C3H1-TYPE DOMAIN-CONTAINING PROTEIN"/>
    <property type="match status" value="1"/>
</dbReference>
<sequence length="156" mass="17779">EFCATFPGFVPDASAGVGDEFIRLASFMVWKPEGHEYRVYRAQALREQFARHYGHDAGKLEGWQSLCEEVRISVVPNSITQCKKALAKINVNLIDLIDSRRTGQPLGLFQSKALLMRYTCQGGKHKKMFPKEDSKENGFLKGLLKTFCWIDLRRGH</sequence>
<gene>
    <name evidence="1" type="ORF">K432DRAFT_302427</name>
</gene>
<evidence type="ECO:0000313" key="2">
    <source>
        <dbReference type="Proteomes" id="UP000250266"/>
    </source>
</evidence>
<keyword evidence="2" id="KW-1185">Reference proteome</keyword>
<reference evidence="1 2" key="1">
    <citation type="journal article" date="2016" name="Nat. Commun.">
        <title>Ectomycorrhizal ecology is imprinted in the genome of the dominant symbiotic fungus Cenococcum geophilum.</title>
        <authorList>
            <consortium name="DOE Joint Genome Institute"/>
            <person name="Peter M."/>
            <person name="Kohler A."/>
            <person name="Ohm R.A."/>
            <person name="Kuo A."/>
            <person name="Krutzmann J."/>
            <person name="Morin E."/>
            <person name="Arend M."/>
            <person name="Barry K.W."/>
            <person name="Binder M."/>
            <person name="Choi C."/>
            <person name="Clum A."/>
            <person name="Copeland A."/>
            <person name="Grisel N."/>
            <person name="Haridas S."/>
            <person name="Kipfer T."/>
            <person name="LaButti K."/>
            <person name="Lindquist E."/>
            <person name="Lipzen A."/>
            <person name="Maire R."/>
            <person name="Meier B."/>
            <person name="Mihaltcheva S."/>
            <person name="Molinier V."/>
            <person name="Murat C."/>
            <person name="Poggeler S."/>
            <person name="Quandt C.A."/>
            <person name="Sperisen C."/>
            <person name="Tritt A."/>
            <person name="Tisserant E."/>
            <person name="Crous P.W."/>
            <person name="Henrissat B."/>
            <person name="Nehls U."/>
            <person name="Egli S."/>
            <person name="Spatafora J.W."/>
            <person name="Grigoriev I.V."/>
            <person name="Martin F.M."/>
        </authorList>
    </citation>
    <scope>NUCLEOTIDE SEQUENCE [LARGE SCALE GENOMIC DNA]</scope>
    <source>
        <strain evidence="1 2">CBS 459.81</strain>
    </source>
</reference>
<feature type="non-terminal residue" evidence="1">
    <location>
        <position position="1"/>
    </location>
</feature>
<protein>
    <submittedName>
        <fullName evidence="1">Uncharacterized protein</fullName>
    </submittedName>
</protein>
<dbReference type="PANTHER" id="PTHR38846:SF1">
    <property type="entry name" value="C3H1-TYPE DOMAIN-CONTAINING PROTEIN"/>
    <property type="match status" value="1"/>
</dbReference>
<organism evidence="1 2">
    <name type="scientific">Lepidopterella palustris CBS 459.81</name>
    <dbReference type="NCBI Taxonomy" id="1314670"/>
    <lineage>
        <taxon>Eukaryota</taxon>
        <taxon>Fungi</taxon>
        <taxon>Dikarya</taxon>
        <taxon>Ascomycota</taxon>
        <taxon>Pezizomycotina</taxon>
        <taxon>Dothideomycetes</taxon>
        <taxon>Pleosporomycetidae</taxon>
        <taxon>Mytilinidiales</taxon>
        <taxon>Argynnaceae</taxon>
        <taxon>Lepidopterella</taxon>
    </lineage>
</organism>
<name>A0A8E2E6G2_9PEZI</name>
<accession>A0A8E2E6G2</accession>
<dbReference type="OrthoDB" id="6105938at2759"/>
<evidence type="ECO:0000313" key="1">
    <source>
        <dbReference type="EMBL" id="OCK78261.1"/>
    </source>
</evidence>
<dbReference type="Proteomes" id="UP000250266">
    <property type="component" value="Unassembled WGS sequence"/>
</dbReference>
<dbReference type="AlphaFoldDB" id="A0A8E2E6G2"/>
<proteinExistence type="predicted"/>
<dbReference type="EMBL" id="KV745071">
    <property type="protein sequence ID" value="OCK78261.1"/>
    <property type="molecule type" value="Genomic_DNA"/>
</dbReference>